<name>A0A1A3KI85_MYCAS</name>
<dbReference type="PANTHER" id="PTHR12677:SF58">
    <property type="entry name" value="TVP38_TMEM64 FAMILY MEMBRANE PROTEIN RV0625C"/>
    <property type="match status" value="1"/>
</dbReference>
<evidence type="ECO:0000256" key="3">
    <source>
        <dbReference type="ARBA" id="ARBA00022475"/>
    </source>
</evidence>
<evidence type="ECO:0000256" key="2">
    <source>
        <dbReference type="ARBA" id="ARBA00008640"/>
    </source>
</evidence>
<dbReference type="InterPro" id="IPR032816">
    <property type="entry name" value="VTT_dom"/>
</dbReference>
<keyword evidence="5 7" id="KW-1133">Transmembrane helix</keyword>
<sequence length="248" mass="26196">MADNVIEDDGSAPISRRRHIVRLVVFGAFLLTMFYLIGVERVIDMDAVHRAVANTGPLAPLAYVGAAAILGSMFVPGSLLAAGSGLLFGPLVGLFVTLGSSVGTAIVTSRIGQRAGRDSAKALLGPKRSERVDALIDKSGLWAVVGQRFIPGVSDALACYTFGAFGVPLWQIAVGSFIGSFPRAFVYTTLGATVREGSSALTYIAIAVWCITAVVGVFAARRGYQHWREHGSHADDRAESDPGDRDDD</sequence>
<keyword evidence="4 7" id="KW-0812">Transmembrane</keyword>
<comment type="similarity">
    <text evidence="2 7">Belongs to the TVP38/TMEM64 family.</text>
</comment>
<dbReference type="EMBL" id="LZLM01000090">
    <property type="protein sequence ID" value="OBJ83691.1"/>
    <property type="molecule type" value="Genomic_DNA"/>
</dbReference>
<dbReference type="InterPro" id="IPR015414">
    <property type="entry name" value="TMEM64"/>
</dbReference>
<evidence type="ECO:0000313" key="9">
    <source>
        <dbReference type="EMBL" id="OBJ83691.1"/>
    </source>
</evidence>
<comment type="subcellular location">
    <subcellularLocation>
        <location evidence="1 7">Cell membrane</location>
        <topology evidence="1 7">Multi-pass membrane protein</topology>
    </subcellularLocation>
</comment>
<keyword evidence="3 7" id="KW-1003">Cell membrane</keyword>
<protein>
    <recommendedName>
        <fullName evidence="7">TVP38/TMEM64 family membrane protein</fullName>
    </recommendedName>
</protein>
<feature type="transmembrane region" description="Helical" evidence="7">
    <location>
        <begin position="51"/>
        <end position="75"/>
    </location>
</feature>
<evidence type="ECO:0000259" key="8">
    <source>
        <dbReference type="Pfam" id="PF09335"/>
    </source>
</evidence>
<feature type="transmembrane region" description="Helical" evidence="7">
    <location>
        <begin position="20"/>
        <end position="39"/>
    </location>
</feature>
<evidence type="ECO:0000256" key="6">
    <source>
        <dbReference type="ARBA" id="ARBA00023136"/>
    </source>
</evidence>
<feature type="transmembrane region" description="Helical" evidence="7">
    <location>
        <begin position="157"/>
        <end position="180"/>
    </location>
</feature>
<organism evidence="9 10">
    <name type="scientific">Mycobacterium asiaticum</name>
    <dbReference type="NCBI Taxonomy" id="1790"/>
    <lineage>
        <taxon>Bacteria</taxon>
        <taxon>Bacillati</taxon>
        <taxon>Actinomycetota</taxon>
        <taxon>Actinomycetes</taxon>
        <taxon>Mycobacteriales</taxon>
        <taxon>Mycobacteriaceae</taxon>
        <taxon>Mycobacterium</taxon>
    </lineage>
</organism>
<dbReference type="Pfam" id="PF09335">
    <property type="entry name" value="VTT_dom"/>
    <property type="match status" value="1"/>
</dbReference>
<evidence type="ECO:0000313" key="10">
    <source>
        <dbReference type="Proteomes" id="UP000093925"/>
    </source>
</evidence>
<evidence type="ECO:0000256" key="1">
    <source>
        <dbReference type="ARBA" id="ARBA00004651"/>
    </source>
</evidence>
<feature type="transmembrane region" description="Helical" evidence="7">
    <location>
        <begin position="87"/>
        <end position="107"/>
    </location>
</feature>
<evidence type="ECO:0000256" key="4">
    <source>
        <dbReference type="ARBA" id="ARBA00022692"/>
    </source>
</evidence>
<dbReference type="PANTHER" id="PTHR12677">
    <property type="entry name" value="GOLGI APPARATUS MEMBRANE PROTEIN TVP38-RELATED"/>
    <property type="match status" value="1"/>
</dbReference>
<dbReference type="AlphaFoldDB" id="A0A1A3KI85"/>
<feature type="domain" description="VTT" evidence="8">
    <location>
        <begin position="75"/>
        <end position="192"/>
    </location>
</feature>
<feature type="transmembrane region" description="Helical" evidence="7">
    <location>
        <begin position="200"/>
        <end position="220"/>
    </location>
</feature>
<dbReference type="Proteomes" id="UP000093925">
    <property type="component" value="Unassembled WGS sequence"/>
</dbReference>
<dbReference type="GO" id="GO:0005886">
    <property type="term" value="C:plasma membrane"/>
    <property type="evidence" value="ECO:0007669"/>
    <property type="project" value="UniProtKB-SubCell"/>
</dbReference>
<accession>A0A1A3KI85</accession>
<evidence type="ECO:0000256" key="5">
    <source>
        <dbReference type="ARBA" id="ARBA00022989"/>
    </source>
</evidence>
<evidence type="ECO:0000256" key="7">
    <source>
        <dbReference type="RuleBase" id="RU366058"/>
    </source>
</evidence>
<reference evidence="9 10" key="1">
    <citation type="submission" date="2016-06" db="EMBL/GenBank/DDBJ databases">
        <authorList>
            <person name="Kjaerup R.B."/>
            <person name="Dalgaard T.S."/>
            <person name="Juul-Madsen H.R."/>
        </authorList>
    </citation>
    <scope>NUCLEOTIDE SEQUENCE [LARGE SCALE GENOMIC DNA]</scope>
    <source>
        <strain evidence="9 10">1276495.2</strain>
    </source>
</reference>
<proteinExistence type="inferred from homology"/>
<comment type="caution">
    <text evidence="9">The sequence shown here is derived from an EMBL/GenBank/DDBJ whole genome shotgun (WGS) entry which is preliminary data.</text>
</comment>
<gene>
    <name evidence="9" type="ORF">A5640_17680</name>
</gene>
<keyword evidence="6 7" id="KW-0472">Membrane</keyword>